<evidence type="ECO:0000256" key="5">
    <source>
        <dbReference type="ARBA" id="ARBA00022827"/>
    </source>
</evidence>
<comment type="catalytic activity">
    <reaction evidence="6">
        <text>3-sulfinopropanoyl-CoA + H2O = propanoyl-CoA + sulfite + H(+)</text>
        <dbReference type="Rhea" id="RHEA:41624"/>
        <dbReference type="ChEBI" id="CHEBI:15377"/>
        <dbReference type="ChEBI" id="CHEBI:15378"/>
        <dbReference type="ChEBI" id="CHEBI:17359"/>
        <dbReference type="ChEBI" id="CHEBI:57392"/>
        <dbReference type="ChEBI" id="CHEBI:78349"/>
        <dbReference type="EC" id="3.13.1.4"/>
    </reaction>
    <physiologicalReaction direction="left-to-right" evidence="6">
        <dbReference type="Rhea" id="RHEA:41625"/>
    </physiologicalReaction>
</comment>
<dbReference type="EMBL" id="CP065668">
    <property type="protein sequence ID" value="QPS10179.1"/>
    <property type="molecule type" value="Genomic_DNA"/>
</dbReference>
<dbReference type="RefSeq" id="WP_197956783.1">
    <property type="nucleotide sequence ID" value="NZ_CP065668.1"/>
</dbReference>
<evidence type="ECO:0000313" key="14">
    <source>
        <dbReference type="Proteomes" id="UP000594778"/>
    </source>
</evidence>
<accession>A0A7T2S792</accession>
<dbReference type="PANTHER" id="PTHR43884:SF12">
    <property type="entry name" value="ISOVALERYL-COA DEHYDROGENASE, MITOCHONDRIAL-RELATED"/>
    <property type="match status" value="1"/>
</dbReference>
<evidence type="ECO:0000313" key="13">
    <source>
        <dbReference type="EMBL" id="QPS10179.1"/>
    </source>
</evidence>
<dbReference type="InterPro" id="IPR046373">
    <property type="entry name" value="Acyl-CoA_Oxase/DH_mid-dom_sf"/>
</dbReference>
<dbReference type="Proteomes" id="UP000594778">
    <property type="component" value="Chromosome"/>
</dbReference>
<evidence type="ECO:0000256" key="2">
    <source>
        <dbReference type="ARBA" id="ARBA00009347"/>
    </source>
</evidence>
<dbReference type="PANTHER" id="PTHR43884">
    <property type="entry name" value="ACYL-COA DEHYDROGENASE"/>
    <property type="match status" value="1"/>
</dbReference>
<reference evidence="13 14" key="1">
    <citation type="submission" date="2020-12" db="EMBL/GenBank/DDBJ databases">
        <title>FDA dAtabase for Regulatory Grade micrObial Sequences (FDA-ARGOS): Supporting development and validation of Infectious Disease Dx tests.</title>
        <authorList>
            <person name="Sproer C."/>
            <person name="Gronow S."/>
            <person name="Severitt S."/>
            <person name="Schroder I."/>
            <person name="Tallon L."/>
            <person name="Sadzewicz L."/>
            <person name="Zhao X."/>
            <person name="Boylan J."/>
            <person name="Ott S."/>
            <person name="Bowen H."/>
            <person name="Vavikolanu K."/>
            <person name="Mehta A."/>
            <person name="Aluvathingal J."/>
            <person name="Nadendla S."/>
            <person name="Lowell S."/>
            <person name="Myers T."/>
            <person name="Yan Y."/>
            <person name="Sichtig H."/>
        </authorList>
    </citation>
    <scope>NUCLEOTIDE SEQUENCE [LARGE SCALE GENOMIC DNA]</scope>
    <source>
        <strain evidence="13 14">FDAARGOS_909</strain>
    </source>
</reference>
<keyword evidence="5" id="KW-0274">FAD</keyword>
<dbReference type="Pfam" id="PF02771">
    <property type="entry name" value="Acyl-CoA_dh_N"/>
    <property type="match status" value="1"/>
</dbReference>
<evidence type="ECO:0000259" key="11">
    <source>
        <dbReference type="Pfam" id="PF02770"/>
    </source>
</evidence>
<gene>
    <name evidence="13" type="ORF">I6G66_09345</name>
</gene>
<organism evidence="13 14">
    <name type="scientific">Delftia acidovorans</name>
    <name type="common">Pseudomonas acidovorans</name>
    <name type="synonym">Comamonas acidovorans</name>
    <dbReference type="NCBI Taxonomy" id="80866"/>
    <lineage>
        <taxon>Bacteria</taxon>
        <taxon>Pseudomonadati</taxon>
        <taxon>Pseudomonadota</taxon>
        <taxon>Betaproteobacteria</taxon>
        <taxon>Burkholderiales</taxon>
        <taxon>Comamonadaceae</taxon>
        <taxon>Delftia</taxon>
    </lineage>
</organism>
<dbReference type="InterPro" id="IPR013786">
    <property type="entry name" value="AcylCoA_DH/ox_N"/>
</dbReference>
<dbReference type="Gene3D" id="2.40.110.10">
    <property type="entry name" value="Butyryl-CoA Dehydrogenase, subunit A, domain 2"/>
    <property type="match status" value="1"/>
</dbReference>
<evidence type="ECO:0000256" key="6">
    <source>
        <dbReference type="ARBA" id="ARBA00052938"/>
    </source>
</evidence>
<name>A0A7T2S792_DELAC</name>
<dbReference type="InterPro" id="IPR009100">
    <property type="entry name" value="AcylCoA_DH/oxidase_NM_dom_sf"/>
</dbReference>
<comment type="cofactor">
    <cofactor evidence="1">
        <name>FAD</name>
        <dbReference type="ChEBI" id="CHEBI:57692"/>
    </cofactor>
</comment>
<evidence type="ECO:0000256" key="3">
    <source>
        <dbReference type="ARBA" id="ARBA00022630"/>
    </source>
</evidence>
<evidence type="ECO:0000256" key="4">
    <source>
        <dbReference type="ARBA" id="ARBA00022801"/>
    </source>
</evidence>
<keyword evidence="3" id="KW-0285">Flavoprotein</keyword>
<dbReference type="Gene3D" id="1.20.140.10">
    <property type="entry name" value="Butyryl-CoA Dehydrogenase, subunit A, domain 3"/>
    <property type="match status" value="1"/>
</dbReference>
<keyword evidence="4" id="KW-0378">Hydrolase</keyword>
<proteinExistence type="inferred from homology"/>
<dbReference type="Pfam" id="PF02770">
    <property type="entry name" value="Acyl-CoA_dh_M"/>
    <property type="match status" value="1"/>
</dbReference>
<evidence type="ECO:0000256" key="8">
    <source>
        <dbReference type="ARBA" id="ARBA00068311"/>
    </source>
</evidence>
<dbReference type="GO" id="GO:0016787">
    <property type="term" value="F:hydrolase activity"/>
    <property type="evidence" value="ECO:0007669"/>
    <property type="project" value="UniProtKB-KW"/>
</dbReference>
<dbReference type="SUPFAM" id="SSF56645">
    <property type="entry name" value="Acyl-CoA dehydrogenase NM domain-like"/>
    <property type="match status" value="1"/>
</dbReference>
<dbReference type="InterPro" id="IPR009075">
    <property type="entry name" value="AcylCo_DH/oxidase_C"/>
</dbReference>
<protein>
    <recommendedName>
        <fullName evidence="8">3-sulfinopropanoyl-CoA desulfinase</fullName>
        <ecNumber evidence="7">3.13.1.4</ecNumber>
    </recommendedName>
    <alternativeName>
        <fullName evidence="9">3-sulfinopropionyl coenzyme A desulfinase</fullName>
    </alternativeName>
</protein>
<dbReference type="InterPro" id="IPR036250">
    <property type="entry name" value="AcylCo_DH-like_C"/>
</dbReference>
<dbReference type="SUPFAM" id="SSF47203">
    <property type="entry name" value="Acyl-CoA dehydrogenase C-terminal domain-like"/>
    <property type="match status" value="1"/>
</dbReference>
<evidence type="ECO:0000256" key="1">
    <source>
        <dbReference type="ARBA" id="ARBA00001974"/>
    </source>
</evidence>
<evidence type="ECO:0000259" key="12">
    <source>
        <dbReference type="Pfam" id="PF02771"/>
    </source>
</evidence>
<feature type="domain" description="Acyl-CoA oxidase/dehydrogenase middle" evidence="11">
    <location>
        <begin position="126"/>
        <end position="217"/>
    </location>
</feature>
<dbReference type="FunFam" id="1.20.140.10:FF:000004">
    <property type="entry name" value="Acyl-CoA dehydrogenase FadE25"/>
    <property type="match status" value="1"/>
</dbReference>
<dbReference type="AlphaFoldDB" id="A0A7T2S792"/>
<dbReference type="Gene3D" id="1.10.540.10">
    <property type="entry name" value="Acyl-CoA dehydrogenase/oxidase, N-terminal domain"/>
    <property type="match status" value="1"/>
</dbReference>
<evidence type="ECO:0000256" key="9">
    <source>
        <dbReference type="ARBA" id="ARBA00075603"/>
    </source>
</evidence>
<comment type="similarity">
    <text evidence="2">Belongs to the acyl-CoA dehydrogenase family.</text>
</comment>
<dbReference type="PIRSF" id="PIRSF016578">
    <property type="entry name" value="HsaA"/>
    <property type="match status" value="1"/>
</dbReference>
<evidence type="ECO:0000259" key="10">
    <source>
        <dbReference type="Pfam" id="PF00441"/>
    </source>
</evidence>
<dbReference type="Pfam" id="PF00441">
    <property type="entry name" value="Acyl-CoA_dh_1"/>
    <property type="match status" value="1"/>
</dbReference>
<feature type="domain" description="Acyl-CoA dehydrogenase/oxidase C-terminal" evidence="10">
    <location>
        <begin position="230"/>
        <end position="378"/>
    </location>
</feature>
<feature type="domain" description="Acyl-CoA dehydrogenase/oxidase N-terminal" evidence="12">
    <location>
        <begin position="14"/>
        <end position="119"/>
    </location>
</feature>
<sequence length="389" mass="41033">MPVIWTPALDEDCARWRAIAARLTHERFAPLADAIDREQRYPLEHLPHLLSSGISGMFLPQAYGGAGASLTALSAVVETVAGGCASTAAILAALSLGAFPVLLGGSETQKQVLLGGLARRGEAVNFALSERGAGSDAANLETTATPEGDGWRIRGEKCWLGNGGHSRHFIVFARTAAGTRNHVTAFWVPRETPGAVVDFHEDKMGIRGTTTTNLKIDAWVPSSSIVGEPGSGLRLALSTLNIGRIVVAAQAVGIAQCAFSAASSFAATRSTFGHTIIDHQGVGFMLADGATQLSAARMMLYQAAAAHDRGEDIATLGSMAKLHASEVSHKVCDDAVQILGGRGYVKPSPVERCYRDQRITEIYEGTSEIQRLVIARAIKRHANTAAVTA</sequence>
<dbReference type="InterPro" id="IPR006091">
    <property type="entry name" value="Acyl-CoA_Oxase/DH_mid-dom"/>
</dbReference>
<dbReference type="GO" id="GO:0003995">
    <property type="term" value="F:acyl-CoA dehydrogenase activity"/>
    <property type="evidence" value="ECO:0007669"/>
    <property type="project" value="TreeGrafter"/>
</dbReference>
<dbReference type="InterPro" id="IPR037069">
    <property type="entry name" value="AcylCoA_DH/ox_N_sf"/>
</dbReference>
<evidence type="ECO:0000256" key="7">
    <source>
        <dbReference type="ARBA" id="ARBA00066461"/>
    </source>
</evidence>
<dbReference type="EC" id="3.13.1.4" evidence="7"/>
<dbReference type="GO" id="GO:0050660">
    <property type="term" value="F:flavin adenine dinucleotide binding"/>
    <property type="evidence" value="ECO:0007669"/>
    <property type="project" value="InterPro"/>
</dbReference>